<dbReference type="Proteomes" id="UP000199399">
    <property type="component" value="Unassembled WGS sequence"/>
</dbReference>
<sequence length="389" mass="41983">MPVVNRIAAFAEDMTAWRRHLHTIPELGVECHDTAAFVAERLREFGVDELHEGFATTGLVAIINGQGEGQTIGLRADMDALPIHEATGKEYESTRIGKMHACGHDGHTTMLLGAARYLAETRNFAGRVALIFQPAEETGGGAEVMVEEGIMDRFDISEVYALHNAPGFDEGAFFTTPGPIMAAVDTFHIYINGKGGHGAMPHETRDPIMAACGMAQAIQTIVSRNHVATEDLVVSVTQIHTGSADNVIPETAYINGTVRSFTSEVRAMVKRRMQQIVDGQAASYDVGVELVYDEGYPPTINDAAKTDFAVAVAQDVVGEAQVHPDYGREMGAEDFSYMLEKRPGSYLFLGAGDGAGLHHPEYDFNDEIAPLGASFFARIVERAQPAGGK</sequence>
<dbReference type="PANTHER" id="PTHR11014">
    <property type="entry name" value="PEPTIDASE M20 FAMILY MEMBER"/>
    <property type="match status" value="1"/>
</dbReference>
<dbReference type="InterPro" id="IPR011650">
    <property type="entry name" value="Peptidase_M20_dimer"/>
</dbReference>
<gene>
    <name evidence="5" type="ORF">SAMN04489759_104106</name>
</gene>
<evidence type="ECO:0000256" key="1">
    <source>
        <dbReference type="ARBA" id="ARBA00006153"/>
    </source>
</evidence>
<keyword evidence="6" id="KW-1185">Reference proteome</keyword>
<dbReference type="EMBL" id="FNBP01000004">
    <property type="protein sequence ID" value="SDF99496.1"/>
    <property type="molecule type" value="Genomic_DNA"/>
</dbReference>
<protein>
    <submittedName>
        <fullName evidence="5">Hippurate hydrolase</fullName>
    </submittedName>
</protein>
<proteinExistence type="inferred from homology"/>
<dbReference type="SUPFAM" id="SSF55031">
    <property type="entry name" value="Bacterial exopeptidase dimerisation domain"/>
    <property type="match status" value="1"/>
</dbReference>
<comment type="cofactor">
    <cofactor evidence="3">
        <name>Mn(2+)</name>
        <dbReference type="ChEBI" id="CHEBI:29035"/>
    </cofactor>
    <text evidence="3">The Mn(2+) ion enhances activity.</text>
</comment>
<dbReference type="NCBIfam" id="TIGR01891">
    <property type="entry name" value="amidohydrolases"/>
    <property type="match status" value="1"/>
</dbReference>
<dbReference type="OrthoDB" id="9777385at2"/>
<dbReference type="GO" id="GO:0016787">
    <property type="term" value="F:hydrolase activity"/>
    <property type="evidence" value="ECO:0007669"/>
    <property type="project" value="UniProtKB-KW"/>
</dbReference>
<dbReference type="AlphaFoldDB" id="A0A1G7QLW6"/>
<dbReference type="STRING" id="218672.SAMN04489759_104106"/>
<feature type="binding site" evidence="3">
    <location>
        <position position="102"/>
    </location>
    <ligand>
        <name>Mn(2+)</name>
        <dbReference type="ChEBI" id="CHEBI:29035"/>
        <label>2</label>
    </ligand>
</feature>
<organism evidence="5 6">
    <name type="scientific">Sulfitobacter delicatus</name>
    <dbReference type="NCBI Taxonomy" id="218672"/>
    <lineage>
        <taxon>Bacteria</taxon>
        <taxon>Pseudomonadati</taxon>
        <taxon>Pseudomonadota</taxon>
        <taxon>Alphaproteobacteria</taxon>
        <taxon>Rhodobacterales</taxon>
        <taxon>Roseobacteraceae</taxon>
        <taxon>Sulfitobacter</taxon>
    </lineage>
</organism>
<dbReference type="InterPro" id="IPR002933">
    <property type="entry name" value="Peptidase_M20"/>
</dbReference>
<name>A0A1G7QLW6_9RHOB</name>
<reference evidence="6" key="1">
    <citation type="submission" date="2016-10" db="EMBL/GenBank/DDBJ databases">
        <authorList>
            <person name="Varghese N."/>
            <person name="Submissions S."/>
        </authorList>
    </citation>
    <scope>NUCLEOTIDE SEQUENCE [LARGE SCALE GENOMIC DNA]</scope>
    <source>
        <strain evidence="6">DSM 16477</strain>
    </source>
</reference>
<keyword evidence="2 5" id="KW-0378">Hydrolase</keyword>
<dbReference type="Pfam" id="PF07687">
    <property type="entry name" value="M20_dimer"/>
    <property type="match status" value="1"/>
</dbReference>
<dbReference type="InterPro" id="IPR017439">
    <property type="entry name" value="Amidohydrolase"/>
</dbReference>
<dbReference type="Gene3D" id="3.30.70.360">
    <property type="match status" value="1"/>
</dbReference>
<evidence type="ECO:0000313" key="6">
    <source>
        <dbReference type="Proteomes" id="UP000199399"/>
    </source>
</evidence>
<dbReference type="GO" id="GO:0046872">
    <property type="term" value="F:metal ion binding"/>
    <property type="evidence" value="ECO:0007669"/>
    <property type="project" value="UniProtKB-KW"/>
</dbReference>
<dbReference type="Pfam" id="PF01546">
    <property type="entry name" value="Peptidase_M20"/>
    <property type="match status" value="1"/>
</dbReference>
<accession>A0A1G7QLW6</accession>
<dbReference type="RefSeq" id="WP_093741433.1">
    <property type="nucleotide sequence ID" value="NZ_FNBP01000004.1"/>
</dbReference>
<feature type="binding site" evidence="3">
    <location>
        <position position="163"/>
    </location>
    <ligand>
        <name>Mn(2+)</name>
        <dbReference type="ChEBI" id="CHEBI:29035"/>
        <label>2</label>
    </ligand>
</feature>
<keyword evidence="3" id="KW-0479">Metal-binding</keyword>
<feature type="binding site" evidence="3">
    <location>
        <position position="358"/>
    </location>
    <ligand>
        <name>Mn(2+)</name>
        <dbReference type="ChEBI" id="CHEBI:29035"/>
        <label>2</label>
    </ligand>
</feature>
<dbReference type="InterPro" id="IPR036264">
    <property type="entry name" value="Bact_exopeptidase_dim_dom"/>
</dbReference>
<feature type="domain" description="Peptidase M20 dimerisation" evidence="4">
    <location>
        <begin position="186"/>
        <end position="284"/>
    </location>
</feature>
<comment type="similarity">
    <text evidence="1">Belongs to the peptidase M20 family.</text>
</comment>
<dbReference type="PIRSF" id="PIRSF005962">
    <property type="entry name" value="Pept_M20D_amidohydro"/>
    <property type="match status" value="1"/>
</dbReference>
<evidence type="ECO:0000256" key="2">
    <source>
        <dbReference type="ARBA" id="ARBA00022801"/>
    </source>
</evidence>
<evidence type="ECO:0000256" key="3">
    <source>
        <dbReference type="PIRSR" id="PIRSR005962-1"/>
    </source>
</evidence>
<keyword evidence="3" id="KW-0464">Manganese</keyword>
<dbReference type="SUPFAM" id="SSF53187">
    <property type="entry name" value="Zn-dependent exopeptidases"/>
    <property type="match status" value="1"/>
</dbReference>
<feature type="binding site" evidence="3">
    <location>
        <position position="137"/>
    </location>
    <ligand>
        <name>Mn(2+)</name>
        <dbReference type="ChEBI" id="CHEBI:29035"/>
        <label>2</label>
    </ligand>
</feature>
<dbReference type="FunFam" id="3.30.70.360:FF:000014">
    <property type="entry name" value="N-acyl-L-amino acid amidohydrolase"/>
    <property type="match status" value="1"/>
</dbReference>
<dbReference type="Gene3D" id="3.40.630.10">
    <property type="entry name" value="Zn peptidases"/>
    <property type="match status" value="1"/>
</dbReference>
<dbReference type="CDD" id="cd05666">
    <property type="entry name" value="M20_Acy1-like"/>
    <property type="match status" value="1"/>
</dbReference>
<evidence type="ECO:0000313" key="5">
    <source>
        <dbReference type="EMBL" id="SDF99496.1"/>
    </source>
</evidence>
<dbReference type="PANTHER" id="PTHR11014:SF63">
    <property type="entry name" value="METALLOPEPTIDASE, PUTATIVE (AFU_ORTHOLOGUE AFUA_6G09600)-RELATED"/>
    <property type="match status" value="1"/>
</dbReference>
<feature type="binding site" evidence="3">
    <location>
        <position position="104"/>
    </location>
    <ligand>
        <name>Mn(2+)</name>
        <dbReference type="ChEBI" id="CHEBI:29035"/>
        <label>2</label>
    </ligand>
</feature>
<evidence type="ECO:0000259" key="4">
    <source>
        <dbReference type="Pfam" id="PF07687"/>
    </source>
</evidence>